<keyword evidence="13" id="KW-1185">Reference proteome</keyword>
<dbReference type="EMBL" id="WNYA01000010">
    <property type="protein sequence ID" value="KAG8554496.1"/>
    <property type="molecule type" value="Genomic_DNA"/>
</dbReference>
<feature type="domain" description="C2H2-type" evidence="11">
    <location>
        <begin position="362"/>
        <end position="389"/>
    </location>
</feature>
<feature type="domain" description="C2H2-type" evidence="11">
    <location>
        <begin position="109"/>
        <end position="136"/>
    </location>
</feature>
<dbReference type="GO" id="GO:0043565">
    <property type="term" value="F:sequence-specific DNA binding"/>
    <property type="evidence" value="ECO:0007669"/>
    <property type="project" value="TreeGrafter"/>
</dbReference>
<proteinExistence type="inferred from homology"/>
<dbReference type="PANTHER" id="PTHR24408">
    <property type="entry name" value="ZINC FINGER PROTEIN"/>
    <property type="match status" value="1"/>
</dbReference>
<keyword evidence="4" id="KW-0677">Repeat</keyword>
<feature type="compositionally biased region" description="Basic and acidic residues" evidence="10">
    <location>
        <begin position="331"/>
        <end position="356"/>
    </location>
</feature>
<accession>A0AAV7A6G2</accession>
<feature type="domain" description="C2H2-type" evidence="11">
    <location>
        <begin position="245"/>
        <end position="272"/>
    </location>
</feature>
<dbReference type="FunFam" id="3.30.160.60:FF:000358">
    <property type="entry name" value="zinc finger protein 24"/>
    <property type="match status" value="1"/>
</dbReference>
<feature type="domain" description="C2H2-type" evidence="11">
    <location>
        <begin position="273"/>
        <end position="300"/>
    </location>
</feature>
<dbReference type="FunFam" id="3.30.160.60:FF:000624">
    <property type="entry name" value="zinc finger protein 697"/>
    <property type="match status" value="1"/>
</dbReference>
<comment type="caution">
    <text evidence="12">The sequence shown here is derived from an EMBL/GenBank/DDBJ whole genome shotgun (WGS) entry which is preliminary data.</text>
</comment>
<evidence type="ECO:0000256" key="7">
    <source>
        <dbReference type="ARBA" id="ARBA00023125"/>
    </source>
</evidence>
<feature type="domain" description="C2H2-type" evidence="11">
    <location>
        <begin position="137"/>
        <end position="164"/>
    </location>
</feature>
<evidence type="ECO:0000256" key="2">
    <source>
        <dbReference type="ARBA" id="ARBA00006991"/>
    </source>
</evidence>
<evidence type="ECO:0000256" key="6">
    <source>
        <dbReference type="ARBA" id="ARBA00022833"/>
    </source>
</evidence>
<dbReference type="InterPro" id="IPR013087">
    <property type="entry name" value="Znf_C2H2_type"/>
</dbReference>
<dbReference type="FunFam" id="3.30.160.60:FF:000663">
    <property type="entry name" value="Zinc finger protein 45"/>
    <property type="match status" value="1"/>
</dbReference>
<dbReference type="GO" id="GO:0045893">
    <property type="term" value="P:positive regulation of DNA-templated transcription"/>
    <property type="evidence" value="ECO:0007669"/>
    <property type="project" value="UniProtKB-ARBA"/>
</dbReference>
<dbReference type="GO" id="GO:0008270">
    <property type="term" value="F:zinc ion binding"/>
    <property type="evidence" value="ECO:0007669"/>
    <property type="project" value="UniProtKB-KW"/>
</dbReference>
<dbReference type="FunFam" id="3.30.160.60:FF:001732">
    <property type="entry name" value="Zgc:162936"/>
    <property type="match status" value="1"/>
</dbReference>
<evidence type="ECO:0000313" key="13">
    <source>
        <dbReference type="Proteomes" id="UP000824782"/>
    </source>
</evidence>
<evidence type="ECO:0000259" key="11">
    <source>
        <dbReference type="PROSITE" id="PS50157"/>
    </source>
</evidence>
<dbReference type="GO" id="GO:0005694">
    <property type="term" value="C:chromosome"/>
    <property type="evidence" value="ECO:0007669"/>
    <property type="project" value="UniProtKB-ARBA"/>
</dbReference>
<dbReference type="Gene3D" id="3.30.160.60">
    <property type="entry name" value="Classic Zinc Finger"/>
    <property type="match status" value="10"/>
</dbReference>
<dbReference type="AlphaFoldDB" id="A0AAV7A6G2"/>
<evidence type="ECO:0000256" key="10">
    <source>
        <dbReference type="SAM" id="MobiDB-lite"/>
    </source>
</evidence>
<evidence type="ECO:0000256" key="3">
    <source>
        <dbReference type="ARBA" id="ARBA00022723"/>
    </source>
</evidence>
<keyword evidence="3" id="KW-0479">Metal-binding</keyword>
<evidence type="ECO:0000313" key="12">
    <source>
        <dbReference type="EMBL" id="KAG8554496.1"/>
    </source>
</evidence>
<keyword evidence="5 9" id="KW-0863">Zinc-finger</keyword>
<dbReference type="InterPro" id="IPR036236">
    <property type="entry name" value="Znf_C2H2_sf"/>
</dbReference>
<dbReference type="FunFam" id="3.30.160.60:FF:000446">
    <property type="entry name" value="Zinc finger protein"/>
    <property type="match status" value="1"/>
</dbReference>
<name>A0AAV7A6G2_ENGPU</name>
<dbReference type="Pfam" id="PF00096">
    <property type="entry name" value="zf-C2H2"/>
    <property type="match status" value="9"/>
</dbReference>
<feature type="domain" description="C2H2-type" evidence="11">
    <location>
        <begin position="390"/>
        <end position="417"/>
    </location>
</feature>
<organism evidence="12 13">
    <name type="scientific">Engystomops pustulosus</name>
    <name type="common">Tungara frog</name>
    <name type="synonym">Physalaemus pustulosus</name>
    <dbReference type="NCBI Taxonomy" id="76066"/>
    <lineage>
        <taxon>Eukaryota</taxon>
        <taxon>Metazoa</taxon>
        <taxon>Chordata</taxon>
        <taxon>Craniata</taxon>
        <taxon>Vertebrata</taxon>
        <taxon>Euteleostomi</taxon>
        <taxon>Amphibia</taxon>
        <taxon>Batrachia</taxon>
        <taxon>Anura</taxon>
        <taxon>Neobatrachia</taxon>
        <taxon>Hyloidea</taxon>
        <taxon>Leptodactylidae</taxon>
        <taxon>Leiuperinae</taxon>
        <taxon>Engystomops</taxon>
    </lineage>
</organism>
<dbReference type="PANTHER" id="PTHR24408:SF58">
    <property type="entry name" value="TRANSCRIPTION FACTOR (TFIIIA), PUTATIVE (AFU_ORTHOLOGUE AFUA_1G05150)-RELATED"/>
    <property type="match status" value="1"/>
</dbReference>
<feature type="domain" description="C2H2-type" evidence="11">
    <location>
        <begin position="81"/>
        <end position="108"/>
    </location>
</feature>
<dbReference type="FunFam" id="3.30.160.60:FF:000744">
    <property type="entry name" value="zinc finger E-box-binding homeobox 1"/>
    <property type="match status" value="2"/>
</dbReference>
<feature type="region of interest" description="Disordered" evidence="10">
    <location>
        <begin position="293"/>
        <end position="356"/>
    </location>
</feature>
<feature type="compositionally biased region" description="Basic and acidic residues" evidence="10">
    <location>
        <begin position="293"/>
        <end position="316"/>
    </location>
</feature>
<keyword evidence="8" id="KW-0539">Nucleus</keyword>
<dbReference type="FunFam" id="3.30.160.60:FF:000512">
    <property type="entry name" value="zinc finger protein 197 isoform X1"/>
    <property type="match status" value="1"/>
</dbReference>
<feature type="domain" description="C2H2-type" evidence="11">
    <location>
        <begin position="53"/>
        <end position="80"/>
    </location>
</feature>
<dbReference type="PROSITE" id="PS50157">
    <property type="entry name" value="ZINC_FINGER_C2H2_2"/>
    <property type="match status" value="11"/>
</dbReference>
<dbReference type="Proteomes" id="UP000824782">
    <property type="component" value="Unassembled WGS sequence"/>
</dbReference>
<dbReference type="SMART" id="SM00355">
    <property type="entry name" value="ZnF_C2H2"/>
    <property type="match status" value="11"/>
</dbReference>
<evidence type="ECO:0000256" key="9">
    <source>
        <dbReference type="PROSITE-ProRule" id="PRU00042"/>
    </source>
</evidence>
<evidence type="ECO:0000256" key="5">
    <source>
        <dbReference type="ARBA" id="ARBA00022771"/>
    </source>
</evidence>
<dbReference type="PROSITE" id="PS00028">
    <property type="entry name" value="ZINC_FINGER_C2H2_1"/>
    <property type="match status" value="11"/>
</dbReference>
<evidence type="ECO:0000256" key="1">
    <source>
        <dbReference type="ARBA" id="ARBA00004123"/>
    </source>
</evidence>
<evidence type="ECO:0000256" key="4">
    <source>
        <dbReference type="ARBA" id="ARBA00022737"/>
    </source>
</evidence>
<keyword evidence="7" id="KW-0238">DNA-binding</keyword>
<gene>
    <name evidence="12" type="ORF">GDO81_003810</name>
</gene>
<evidence type="ECO:0000256" key="8">
    <source>
        <dbReference type="ARBA" id="ARBA00023242"/>
    </source>
</evidence>
<dbReference type="FunFam" id="3.30.160.60:FF:000557">
    <property type="entry name" value="zinc finger and SCAN domain-containing protein 29"/>
    <property type="match status" value="1"/>
</dbReference>
<feature type="domain" description="C2H2-type" evidence="11">
    <location>
        <begin position="184"/>
        <end position="211"/>
    </location>
</feature>
<comment type="similarity">
    <text evidence="2">Belongs to the krueppel C2H2-type zinc-finger protein family.</text>
</comment>
<dbReference type="GO" id="GO:0005634">
    <property type="term" value="C:nucleus"/>
    <property type="evidence" value="ECO:0007669"/>
    <property type="project" value="UniProtKB-SubCell"/>
</dbReference>
<dbReference type="SUPFAM" id="SSF57667">
    <property type="entry name" value="beta-beta-alpha zinc fingers"/>
    <property type="match status" value="6"/>
</dbReference>
<reference evidence="12" key="1">
    <citation type="thesis" date="2020" institute="ProQuest LLC" country="789 East Eisenhower Parkway, Ann Arbor, MI, USA">
        <title>Comparative Genomics and Chromosome Evolution.</title>
        <authorList>
            <person name="Mudd A.B."/>
        </authorList>
    </citation>
    <scope>NUCLEOTIDE SEQUENCE</scope>
    <source>
        <strain evidence="12">237g6f4</strain>
        <tissue evidence="12">Blood</tissue>
    </source>
</reference>
<dbReference type="GO" id="GO:0000981">
    <property type="term" value="F:DNA-binding transcription factor activity, RNA polymerase II-specific"/>
    <property type="evidence" value="ECO:0007669"/>
    <property type="project" value="TreeGrafter"/>
</dbReference>
<comment type="subcellular location">
    <subcellularLocation>
        <location evidence="1">Nucleus</location>
    </subcellularLocation>
</comment>
<feature type="domain" description="C2H2-type" evidence="11">
    <location>
        <begin position="418"/>
        <end position="445"/>
    </location>
</feature>
<keyword evidence="6" id="KW-0862">Zinc</keyword>
<protein>
    <recommendedName>
        <fullName evidence="11">C2H2-type domain-containing protein</fullName>
    </recommendedName>
</protein>
<sequence>MMEGFTSCLSDMLDSVKAAQAKLDNSPFSMGELLKKVDVSSNQPILVMGRKQYKCDMCDRCFTDASNLRRHKIIHTGLRPYVCDICGSSFRQKSQLGRHRLVHTGERPYRCAFCTKGFRDSTELRVHFRVHTGERPYSCPICQKSFSRICYMRRHKEKHVMVQSPDTRHTLTSASENEEIPQEFQCSFCCQSFRTKKELDFHRPIHLKIGPTGQKLYECVECKKHFNNSSNLRKHAVIHTGKKPFTCNICNQSFRQSTHLQRHYLVHTGERPFKCSLCQKGFRDTSDLLKHQRVHTGDQRPTWHDTKAHEDEDHSPEVTPLPSPQSTVNKDSNEVKREEDFSHWKDDKSDDPVHDKQSRDKLQCSLCSKFFTRVSSLHRHYLMHTGYRPFTCPICGKTFQHLTHLYRHKQMHSGERRYTCTSCCSAFRDSSDLKRHQQVHMKDQSESCHQTDKTCSQMSYSKPQQKRHGQKACEESQNLLDVDDGNSIEVVLV</sequence>
<feature type="domain" description="C2H2-type" evidence="11">
    <location>
        <begin position="217"/>
        <end position="244"/>
    </location>
</feature>